<proteinExistence type="predicted"/>
<protein>
    <submittedName>
        <fullName evidence="1">Uncharacterized protein</fullName>
    </submittedName>
</protein>
<comment type="caution">
    <text evidence="1">The sequence shown here is derived from an EMBL/GenBank/DDBJ whole genome shotgun (WGS) entry which is preliminary data.</text>
</comment>
<name>F3FJX9_PSESX</name>
<dbReference type="Proteomes" id="UP000004471">
    <property type="component" value="Unassembled WGS sequence"/>
</dbReference>
<dbReference type="HOGENOM" id="CLU_1487862_0_0_6"/>
<dbReference type="AlphaFoldDB" id="F3FJX9"/>
<dbReference type="EMBL" id="AEAH01000775">
    <property type="protein sequence ID" value="EGH30515.1"/>
    <property type="molecule type" value="Genomic_DNA"/>
</dbReference>
<sequence length="202" mass="22970">MLWVIAYRGALLSASSERHMINLHRLISWLFPDRRPDWEQKREREFILAANSLKTLSVTDRGGMSIDPEELRDYIIASREQLKHLVHKPGAPGRPLNTLADFKVAQETSNVVKAFVEPQDCIEVVAWRRLRSGAAGRYVCLQSTTTGRFAVATARLFSMSEQSLPSWMEANTDRHVANAIQNAELRWFTTVSDAMDAWDAEL</sequence>
<evidence type="ECO:0000313" key="2">
    <source>
        <dbReference type="Proteomes" id="UP000004471"/>
    </source>
</evidence>
<reference evidence="1 2" key="1">
    <citation type="journal article" date="2011" name="PLoS Pathog.">
        <title>Dynamic evolution of pathogenicity revealed by sequencing and comparative genomics of 19 Pseudomonas syringae isolates.</title>
        <authorList>
            <person name="Baltrus D.A."/>
            <person name="Nishimura M.T."/>
            <person name="Romanchuk A."/>
            <person name="Chang J.H."/>
            <person name="Mukhtar M.S."/>
            <person name="Cherkis K."/>
            <person name="Roach J."/>
            <person name="Grant S.R."/>
            <person name="Jones C.D."/>
            <person name="Dangl J.L."/>
        </authorList>
    </citation>
    <scope>NUCLEOTIDE SEQUENCE [LARGE SCALE GENOMIC DNA]</scope>
    <source>
        <strain evidence="2">M301072PT</strain>
    </source>
</reference>
<gene>
    <name evidence="1" type="ORF">PSYJA_16652</name>
</gene>
<evidence type="ECO:0000313" key="1">
    <source>
        <dbReference type="EMBL" id="EGH30515.1"/>
    </source>
</evidence>
<accession>F3FJX9</accession>
<organism evidence="1 2">
    <name type="scientific">Pseudomonas syringae pv. japonica str. M301072</name>
    <dbReference type="NCBI Taxonomy" id="629262"/>
    <lineage>
        <taxon>Bacteria</taxon>
        <taxon>Pseudomonadati</taxon>
        <taxon>Pseudomonadota</taxon>
        <taxon>Gammaproteobacteria</taxon>
        <taxon>Pseudomonadales</taxon>
        <taxon>Pseudomonadaceae</taxon>
        <taxon>Pseudomonas</taxon>
        <taxon>Pseudomonas syringae</taxon>
    </lineage>
</organism>